<dbReference type="OrthoDB" id="10035579at2759"/>
<proteinExistence type="predicted"/>
<gene>
    <name evidence="5" type="primary">Emsy</name>
    <name evidence="5" type="ORF">Tcan_18217</name>
</gene>
<keyword evidence="6" id="KW-1185">Reference proteome</keyword>
<accession>A0A0B2V3F5</accession>
<dbReference type="Proteomes" id="UP000031036">
    <property type="component" value="Unassembled WGS sequence"/>
</dbReference>
<dbReference type="GO" id="GO:0006355">
    <property type="term" value="P:regulation of DNA-templated transcription"/>
    <property type="evidence" value="ECO:0007669"/>
    <property type="project" value="InterPro"/>
</dbReference>
<feature type="region of interest" description="Disordered" evidence="3">
    <location>
        <begin position="704"/>
        <end position="733"/>
    </location>
</feature>
<comment type="caution">
    <text evidence="5">The sequence shown here is derived from an EMBL/GenBank/DDBJ whole genome shotgun (WGS) entry which is preliminary data.</text>
</comment>
<feature type="compositionally biased region" description="Low complexity" evidence="3">
    <location>
        <begin position="409"/>
        <end position="419"/>
    </location>
</feature>
<dbReference type="Gene3D" id="1.10.1240.40">
    <property type="entry name" value="ENT domain"/>
    <property type="match status" value="1"/>
</dbReference>
<feature type="compositionally biased region" description="Low complexity" evidence="3">
    <location>
        <begin position="639"/>
        <end position="662"/>
    </location>
</feature>
<feature type="domain" description="ENT" evidence="4">
    <location>
        <begin position="29"/>
        <end position="101"/>
    </location>
</feature>
<dbReference type="PANTHER" id="PTHR16500:SF3">
    <property type="entry name" value="BRCA2-INTERACTING TRANSCRIPTIONAL REPRESSOR EMSY"/>
    <property type="match status" value="1"/>
</dbReference>
<dbReference type="STRING" id="6265.A0A0B2V3F5"/>
<evidence type="ECO:0000259" key="4">
    <source>
        <dbReference type="SMART" id="SM01191"/>
    </source>
</evidence>
<dbReference type="GO" id="GO:0005654">
    <property type="term" value="C:nucleoplasm"/>
    <property type="evidence" value="ECO:0007669"/>
    <property type="project" value="TreeGrafter"/>
</dbReference>
<comment type="subcellular location">
    <subcellularLocation>
        <location evidence="1">Nucleus</location>
    </subcellularLocation>
</comment>
<dbReference type="AlphaFoldDB" id="A0A0B2V3F5"/>
<sequence>MTAPDVHSECTSTDNVRGISTADLDEEDCAYLLKSLEVDAFSCVVNAMRAQGMLTEYKELLLDHLKSALFISDSFYKSEIRRAAHNDVLCRIAHTLNPSYDTYTEWGSIGNVPCPPLFSETPLYDEHDVEGLDVADQLLKLANSHNSTIDSTEAALLELIDLPKTPFVKWQKLRAILRETESSAEERVDVSISSDNSVHSVPMLNKMSNATLGKRGRKARVDSSRPPKCEVLTTEDEKQERYISATIDQDDLHMDGASRTEKKGAEMSTADGVPSMICQEAKLEQNSAVEMDGVVGGGDGFVVHRPPGVLSPPVAPPSSFSAVGATLPRSTAAILRPTKLDKKKSTSYDEQGDITGAEEEKPRRRRSKPRDNASCVCARVMPFIFEAVGPGQRGKPPRGNPDRRTAKRPSPTSAPAFSSSAQMVNATVAGLPTMPQQFFSRLLIKRARTTSASGEQCSPSENGAIVYARSLVSASSLAKAQLPAPRTYMRPGTATKFFVSSSQAASAYSNPTRPYYGNPSAAAMGITVRGSALGNGLTAAGASASTAIPEKLSHSPQNGQIGEVQHMAGHDYSTQAPVLVPAAHQQLRTVRRQSFSSAKSGYAVSGSSAVRLVAPVANSLNQGSSAGNHGQQLLQATIGPSSHRPASSQSSHSPLPSPSGAPTRLSAFSMSCIQHMTAANQGIAQMQETADALADVNSILPDQASRAEDTNEMVKRMDEDETAPDVERGSSISEGVRLECDEVMIPEQRCVVTALGSGPITANHLSHHITPHSASISQRVQPMSLVVGYADGEEEAVARSHRLIPQEYVNGVIQHDGHDTVGLVPTGHCLR</sequence>
<reference evidence="5 6" key="1">
    <citation type="submission" date="2014-11" db="EMBL/GenBank/DDBJ databases">
        <title>Genetic blueprint of the zoonotic pathogen Toxocara canis.</title>
        <authorList>
            <person name="Zhu X.-Q."/>
            <person name="Korhonen P.K."/>
            <person name="Cai H."/>
            <person name="Young N.D."/>
            <person name="Nejsum P."/>
            <person name="von Samson-Himmelstjerna G."/>
            <person name="Boag P.R."/>
            <person name="Tan P."/>
            <person name="Li Q."/>
            <person name="Min J."/>
            <person name="Yang Y."/>
            <person name="Wang X."/>
            <person name="Fang X."/>
            <person name="Hall R.S."/>
            <person name="Hofmann A."/>
            <person name="Sternberg P.W."/>
            <person name="Jex A.R."/>
            <person name="Gasser R.B."/>
        </authorList>
    </citation>
    <scope>NUCLEOTIDE SEQUENCE [LARGE SCALE GENOMIC DNA]</scope>
    <source>
        <strain evidence="5">PN_DK_2014</strain>
    </source>
</reference>
<name>A0A0B2V3F5_TOXCA</name>
<evidence type="ECO:0000256" key="1">
    <source>
        <dbReference type="ARBA" id="ARBA00004123"/>
    </source>
</evidence>
<dbReference type="OMA" id="YDTYAQW"/>
<dbReference type="InterPro" id="IPR036142">
    <property type="entry name" value="ENT_dom-like_sf"/>
</dbReference>
<dbReference type="PANTHER" id="PTHR16500">
    <property type="entry name" value="BRCA2-INTERACTING TRANSCRIPTIONAL REPRESSOR EMSY"/>
    <property type="match status" value="1"/>
</dbReference>
<dbReference type="EMBL" id="JPKZ01002585">
    <property type="protein sequence ID" value="KHN75982.1"/>
    <property type="molecule type" value="Genomic_DNA"/>
</dbReference>
<dbReference type="Pfam" id="PF03735">
    <property type="entry name" value="ENT"/>
    <property type="match status" value="1"/>
</dbReference>
<dbReference type="SUPFAM" id="SSF158639">
    <property type="entry name" value="ENT-like"/>
    <property type="match status" value="1"/>
</dbReference>
<organism evidence="5 6">
    <name type="scientific">Toxocara canis</name>
    <name type="common">Canine roundworm</name>
    <dbReference type="NCBI Taxonomy" id="6265"/>
    <lineage>
        <taxon>Eukaryota</taxon>
        <taxon>Metazoa</taxon>
        <taxon>Ecdysozoa</taxon>
        <taxon>Nematoda</taxon>
        <taxon>Chromadorea</taxon>
        <taxon>Rhabditida</taxon>
        <taxon>Spirurina</taxon>
        <taxon>Ascaridomorpha</taxon>
        <taxon>Ascaridoidea</taxon>
        <taxon>Toxocaridae</taxon>
        <taxon>Toxocara</taxon>
    </lineage>
</organism>
<feature type="region of interest" description="Disordered" evidence="3">
    <location>
        <begin position="638"/>
        <end position="663"/>
    </location>
</feature>
<evidence type="ECO:0000313" key="5">
    <source>
        <dbReference type="EMBL" id="KHN75982.1"/>
    </source>
</evidence>
<dbReference type="InterPro" id="IPR033482">
    <property type="entry name" value="EMSY"/>
</dbReference>
<evidence type="ECO:0000313" key="6">
    <source>
        <dbReference type="Proteomes" id="UP000031036"/>
    </source>
</evidence>
<evidence type="ECO:0000256" key="2">
    <source>
        <dbReference type="ARBA" id="ARBA00023242"/>
    </source>
</evidence>
<feature type="compositionally biased region" description="Basic and acidic residues" evidence="3">
    <location>
        <begin position="705"/>
        <end position="718"/>
    </location>
</feature>
<feature type="compositionally biased region" description="Basic and acidic residues" evidence="3">
    <location>
        <begin position="338"/>
        <end position="347"/>
    </location>
</feature>
<feature type="region of interest" description="Disordered" evidence="3">
    <location>
        <begin position="334"/>
        <end position="372"/>
    </location>
</feature>
<evidence type="ECO:0000256" key="3">
    <source>
        <dbReference type="SAM" id="MobiDB-lite"/>
    </source>
</evidence>
<dbReference type="SMART" id="SM01191">
    <property type="entry name" value="ENT"/>
    <property type="match status" value="1"/>
</dbReference>
<protein>
    <submittedName>
        <fullName evidence="5">Protein EMSY</fullName>
    </submittedName>
</protein>
<dbReference type="InterPro" id="IPR005491">
    <property type="entry name" value="ENT_dom"/>
</dbReference>
<keyword evidence="2" id="KW-0539">Nucleus</keyword>
<feature type="region of interest" description="Disordered" evidence="3">
    <location>
        <begin position="388"/>
        <end position="419"/>
    </location>
</feature>